<evidence type="ECO:0000256" key="2">
    <source>
        <dbReference type="ARBA" id="ARBA00022490"/>
    </source>
</evidence>
<dbReference type="GO" id="GO:0005634">
    <property type="term" value="C:nucleus"/>
    <property type="evidence" value="ECO:0007669"/>
    <property type="project" value="UniProtKB-SubCell"/>
</dbReference>
<feature type="binding site" evidence="10">
    <location>
        <position position="375"/>
    </location>
    <ligand>
        <name>S-adenosyl-L-methionine</name>
        <dbReference type="ChEBI" id="CHEBI:59789"/>
    </ligand>
</feature>
<dbReference type="Gene3D" id="3.40.50.150">
    <property type="entry name" value="Vaccinia Virus protein VP39"/>
    <property type="match status" value="1"/>
</dbReference>
<keyword evidence="7 10" id="KW-0496">Mitochondrion</keyword>
<evidence type="ECO:0000256" key="10">
    <source>
        <dbReference type="HAMAP-Rule" id="MF_03152"/>
    </source>
</evidence>
<dbReference type="PROSITE" id="PS51684">
    <property type="entry name" value="SAM_MT_TRM5_TYW2"/>
    <property type="match status" value="1"/>
</dbReference>
<keyword evidence="3 10" id="KW-0489">Methyltransferase</keyword>
<dbReference type="InterPro" id="IPR025792">
    <property type="entry name" value="tRNA_Gua_MeTrfase_euk"/>
</dbReference>
<protein>
    <recommendedName>
        <fullName evidence="10">tRNA (guanine(37)-N1)-methyltransferase</fullName>
        <ecNumber evidence="10">2.1.1.228</ecNumber>
    </recommendedName>
    <alternativeName>
        <fullName evidence="10">M1G-methyltransferase</fullName>
    </alternativeName>
    <alternativeName>
        <fullName evidence="10">tRNA [GM37] methyltransferase</fullName>
    </alternativeName>
    <alternativeName>
        <fullName evidence="10">tRNA methyltransferase 5</fullName>
    </alternativeName>
</protein>
<name>A0AAN9V647_9PEZI</name>
<evidence type="ECO:0000256" key="6">
    <source>
        <dbReference type="ARBA" id="ARBA00022694"/>
    </source>
</evidence>
<dbReference type="InterPro" id="IPR030382">
    <property type="entry name" value="MeTrfase_TRM5/TYW2"/>
</dbReference>
<comment type="caution">
    <text evidence="12">The sequence shown here is derived from an EMBL/GenBank/DDBJ whole genome shotgun (WGS) entry which is preliminary data.</text>
</comment>
<evidence type="ECO:0000256" key="5">
    <source>
        <dbReference type="ARBA" id="ARBA00022691"/>
    </source>
</evidence>
<keyword evidence="6 10" id="KW-0819">tRNA processing</keyword>
<dbReference type="AlphaFoldDB" id="A0AAN9V647"/>
<dbReference type="Gene3D" id="3.30.300.110">
    <property type="entry name" value="Met-10+ protein-like domains"/>
    <property type="match status" value="1"/>
</dbReference>
<evidence type="ECO:0000256" key="4">
    <source>
        <dbReference type="ARBA" id="ARBA00022679"/>
    </source>
</evidence>
<comment type="catalytic activity">
    <reaction evidence="9 10">
        <text>guanosine(37) in tRNA + S-adenosyl-L-methionine = N(1)-methylguanosine(37) in tRNA + S-adenosyl-L-homocysteine + H(+)</text>
        <dbReference type="Rhea" id="RHEA:36899"/>
        <dbReference type="Rhea" id="RHEA-COMP:10145"/>
        <dbReference type="Rhea" id="RHEA-COMP:10147"/>
        <dbReference type="ChEBI" id="CHEBI:15378"/>
        <dbReference type="ChEBI" id="CHEBI:57856"/>
        <dbReference type="ChEBI" id="CHEBI:59789"/>
        <dbReference type="ChEBI" id="CHEBI:73542"/>
        <dbReference type="ChEBI" id="CHEBI:74269"/>
        <dbReference type="EC" id="2.1.1.228"/>
    </reaction>
</comment>
<dbReference type="Pfam" id="PF25133">
    <property type="entry name" value="TYW2_N_2"/>
    <property type="match status" value="1"/>
</dbReference>
<proteinExistence type="inferred from homology"/>
<gene>
    <name evidence="10 12" type="primary">TRM5</name>
    <name evidence="12" type="ORF">SLS62_002769</name>
</gene>
<dbReference type="GO" id="GO:0070901">
    <property type="term" value="P:mitochondrial tRNA methylation"/>
    <property type="evidence" value="ECO:0007669"/>
    <property type="project" value="TreeGrafter"/>
</dbReference>
<comment type="similarity">
    <text evidence="10">Belongs to the TRM5 / TYW2 family.</text>
</comment>
<evidence type="ECO:0000259" key="11">
    <source>
        <dbReference type="PROSITE" id="PS51684"/>
    </source>
</evidence>
<sequence>MTEPANEDDQRTTMSLFRPPTIVRSAAVALDRSLFSKTLSLAAATIADSKKIAEWRRTLQQTRETLAIERIQIVRPHPDGALAARGAKCLLLDPKVKVAGPETWSAVLKSAVEREELGLVPFELTLDYDYWQYEDIMDVLIPPEDRDVHDGIPSGFNVAGHVAHLNLRNAYLPYKRLIAEVILDKNPHIKTVINKTADVGTESEFRTFGYEVLAGVDDLNVELRENECVFHFDYSKVYWNSKLHGEHTRLIDMFQPGEVVCDVMAGIGPFAVPAGKRNVFVWANDYNPDSYHSLGESIKTNKVEEFVRPFNRDGRAFIREAADSVYEAFQNGEYAVVKLTSKEKRDLRHAVLEGKSPPEPKRFTIPATISHFVMNLPASAITFLPSFRGLYAGREELFAPHTTTKLPMVHVHCFAPKENGDGPILEVCARVSAELGVEFTPGDPEEPGKAAVHNVRTVAPNKDMFCASFRVPPEVAFSPRP</sequence>
<evidence type="ECO:0000313" key="12">
    <source>
        <dbReference type="EMBL" id="KAK7755264.1"/>
    </source>
</evidence>
<dbReference type="InterPro" id="IPR056744">
    <property type="entry name" value="TRM5/TYW2-like_N"/>
</dbReference>
<dbReference type="GO" id="GO:0005759">
    <property type="term" value="C:mitochondrial matrix"/>
    <property type="evidence" value="ECO:0007669"/>
    <property type="project" value="UniProtKB-SubCell"/>
</dbReference>
<comment type="subcellular location">
    <subcellularLocation>
        <location evidence="10">Mitochondrion matrix</location>
    </subcellularLocation>
    <subcellularLocation>
        <location evidence="10">Nucleus</location>
    </subcellularLocation>
    <subcellularLocation>
        <location evidence="10">Cytoplasm</location>
    </subcellularLocation>
    <text evidence="10">Predominantly in the mitochondria and in the nucleus.</text>
</comment>
<dbReference type="Proteomes" id="UP001320420">
    <property type="component" value="Unassembled WGS sequence"/>
</dbReference>
<feature type="binding site" evidence="10">
    <location>
        <begin position="313"/>
        <end position="314"/>
    </location>
    <ligand>
        <name>S-adenosyl-L-methionine</name>
        <dbReference type="ChEBI" id="CHEBI:59789"/>
    </ligand>
</feature>
<dbReference type="GO" id="GO:0052906">
    <property type="term" value="F:tRNA (guanine(37)-N1)-methyltransferase activity"/>
    <property type="evidence" value="ECO:0007669"/>
    <property type="project" value="UniProtKB-UniRule"/>
</dbReference>
<dbReference type="EC" id="2.1.1.228" evidence="10"/>
<dbReference type="Pfam" id="PF02475">
    <property type="entry name" value="TRM5-TYW2_MTfase"/>
    <property type="match status" value="1"/>
</dbReference>
<dbReference type="SUPFAM" id="SSF53335">
    <property type="entry name" value="S-adenosyl-L-methionine-dependent methyltransferases"/>
    <property type="match status" value="1"/>
</dbReference>
<evidence type="ECO:0000256" key="3">
    <source>
        <dbReference type="ARBA" id="ARBA00022603"/>
    </source>
</evidence>
<accession>A0AAN9V647</accession>
<comment type="caution">
    <text evidence="10">Lacks conserved residue(s) required for the propagation of feature annotation.</text>
</comment>
<keyword evidence="4 10" id="KW-0808">Transferase</keyword>
<keyword evidence="5 10" id="KW-0949">S-adenosyl-L-methionine</keyword>
<organism evidence="12 13">
    <name type="scientific">Diatrype stigma</name>
    <dbReference type="NCBI Taxonomy" id="117547"/>
    <lineage>
        <taxon>Eukaryota</taxon>
        <taxon>Fungi</taxon>
        <taxon>Dikarya</taxon>
        <taxon>Ascomycota</taxon>
        <taxon>Pezizomycotina</taxon>
        <taxon>Sordariomycetes</taxon>
        <taxon>Xylariomycetidae</taxon>
        <taxon>Xylariales</taxon>
        <taxon>Diatrypaceae</taxon>
        <taxon>Diatrype</taxon>
    </lineage>
</organism>
<dbReference type="InterPro" id="IPR056743">
    <property type="entry name" value="TRM5-TYW2-like_MTfase"/>
</dbReference>
<dbReference type="GO" id="GO:0002939">
    <property type="term" value="P:tRNA N1-guanine methylation"/>
    <property type="evidence" value="ECO:0007669"/>
    <property type="project" value="TreeGrafter"/>
</dbReference>
<dbReference type="FunFam" id="3.30.300.110:FF:000001">
    <property type="entry name" value="tRNA (guanine(37)-N1)-methyltransferase"/>
    <property type="match status" value="1"/>
</dbReference>
<dbReference type="HAMAP" id="MF_03152">
    <property type="entry name" value="TRM5"/>
    <property type="match status" value="1"/>
</dbReference>
<keyword evidence="8 10" id="KW-0539">Nucleus</keyword>
<dbReference type="PANTHER" id="PTHR23245">
    <property type="entry name" value="TRNA METHYLTRANSFERASE"/>
    <property type="match status" value="1"/>
</dbReference>
<feature type="binding site" evidence="10">
    <location>
        <position position="247"/>
    </location>
    <ligand>
        <name>S-adenosyl-L-methionine</name>
        <dbReference type="ChEBI" id="CHEBI:59789"/>
    </ligand>
</feature>
<evidence type="ECO:0000313" key="13">
    <source>
        <dbReference type="Proteomes" id="UP001320420"/>
    </source>
</evidence>
<comment type="subunit">
    <text evidence="10">Monomer.</text>
</comment>
<dbReference type="InterPro" id="IPR029063">
    <property type="entry name" value="SAM-dependent_MTases_sf"/>
</dbReference>
<evidence type="ECO:0000256" key="7">
    <source>
        <dbReference type="ARBA" id="ARBA00023128"/>
    </source>
</evidence>
<dbReference type="EMBL" id="JAKJXP020000014">
    <property type="protein sequence ID" value="KAK7755264.1"/>
    <property type="molecule type" value="Genomic_DNA"/>
</dbReference>
<feature type="domain" description="SAM-dependent methyltransferase TRM5/TYW2-type" evidence="11">
    <location>
        <begin position="156"/>
        <end position="473"/>
    </location>
</feature>
<comment type="similarity">
    <text evidence="1">Belongs to the class I-like SAM-binding methyltransferase superfamily. TRM5/TYW2 family.</text>
</comment>
<evidence type="ECO:0000256" key="8">
    <source>
        <dbReference type="ARBA" id="ARBA00023242"/>
    </source>
</evidence>
<keyword evidence="2 10" id="KW-0963">Cytoplasm</keyword>
<keyword evidence="13" id="KW-1185">Reference proteome</keyword>
<evidence type="ECO:0000256" key="9">
    <source>
        <dbReference type="ARBA" id="ARBA00047783"/>
    </source>
</evidence>
<evidence type="ECO:0000256" key="1">
    <source>
        <dbReference type="ARBA" id="ARBA00009775"/>
    </source>
</evidence>
<comment type="function">
    <text evidence="10">Specifically methylates the N1 position of guanosine-37 in various cytoplasmic and mitochondrial tRNAs. Methylation is not dependent on the nature of the nucleoside 5' of the target nucleoside. This is the first step in the biosynthesis of wybutosine (yW), a modified base adjacent to the anticodon of tRNAs and required for accurate decoding.</text>
</comment>
<reference evidence="12 13" key="1">
    <citation type="submission" date="2024-02" db="EMBL/GenBank/DDBJ databases">
        <title>De novo assembly and annotation of 12 fungi associated with fruit tree decline syndrome in Ontario, Canada.</title>
        <authorList>
            <person name="Sulman M."/>
            <person name="Ellouze W."/>
            <person name="Ilyukhin E."/>
        </authorList>
    </citation>
    <scope>NUCLEOTIDE SEQUENCE [LARGE SCALE GENOMIC DNA]</scope>
    <source>
        <strain evidence="12 13">M11/M66-122</strain>
    </source>
</reference>
<dbReference type="PANTHER" id="PTHR23245:SF36">
    <property type="entry name" value="TRNA (GUANINE(37)-N1)-METHYLTRANSFERASE"/>
    <property type="match status" value="1"/>
</dbReference>